<evidence type="ECO:0000313" key="3">
    <source>
        <dbReference type="EMBL" id="MDH6180408.1"/>
    </source>
</evidence>
<reference evidence="3 4" key="1">
    <citation type="submission" date="2023-04" db="EMBL/GenBank/DDBJ databases">
        <title>Genome Encyclopedia of Bacteria and Archaea VI: Functional Genomics of Type Strains.</title>
        <authorList>
            <person name="Whitman W."/>
        </authorList>
    </citation>
    <scope>NUCLEOTIDE SEQUENCE [LARGE SCALE GENOMIC DNA]</scope>
    <source>
        <strain evidence="3 4">SG_E_30_P1</strain>
    </source>
</reference>
<keyword evidence="1" id="KW-0560">Oxidoreductase</keyword>
<comment type="caution">
    <text evidence="3">The sequence shown here is derived from an EMBL/GenBank/DDBJ whole genome shotgun (WGS) entry which is preliminary data.</text>
</comment>
<dbReference type="Gene3D" id="3.40.309.10">
    <property type="entry name" value="Aldehyde Dehydrogenase, Chain A, domain 2"/>
    <property type="match status" value="1"/>
</dbReference>
<dbReference type="InterPro" id="IPR050740">
    <property type="entry name" value="Aldehyde_DH_Superfamily"/>
</dbReference>
<dbReference type="Gene3D" id="3.40.605.10">
    <property type="entry name" value="Aldehyde Dehydrogenase, Chain A, domain 1"/>
    <property type="match status" value="1"/>
</dbReference>
<evidence type="ECO:0000313" key="4">
    <source>
        <dbReference type="Proteomes" id="UP001160142"/>
    </source>
</evidence>
<dbReference type="PANTHER" id="PTHR43353:SF5">
    <property type="entry name" value="SUCCINATE-SEMIALDEHYDE DEHYDROGENASE, MITOCHONDRIAL"/>
    <property type="match status" value="1"/>
</dbReference>
<dbReference type="InterPro" id="IPR015590">
    <property type="entry name" value="Aldehyde_DH_dom"/>
</dbReference>
<dbReference type="PANTHER" id="PTHR43353">
    <property type="entry name" value="SUCCINATE-SEMIALDEHYDE DEHYDROGENASE, MITOCHONDRIAL"/>
    <property type="match status" value="1"/>
</dbReference>
<keyword evidence="4" id="KW-1185">Reference proteome</keyword>
<sequence length="146" mass="16012">MLTDVTPDMSCFAGETFGPVLSVYIVDDEDDAIRRANDSEYGLNASVFSRSLTRGRAVARQLDAGIVNLNEPYRAAFGSVDAPMGGMKASGLGRRNGPEGILRFVDTRTIGEATVLFQLPRTGREMEQLLPVVMTLLKTMRTLRLR</sequence>
<protein>
    <submittedName>
        <fullName evidence="3">Acyl-CoA reductase-like NAD-dependent aldehyde dehydrogenase</fullName>
    </submittedName>
</protein>
<evidence type="ECO:0000256" key="1">
    <source>
        <dbReference type="ARBA" id="ARBA00023002"/>
    </source>
</evidence>
<dbReference type="Pfam" id="PF00171">
    <property type="entry name" value="Aldedh"/>
    <property type="match status" value="1"/>
</dbReference>
<gene>
    <name evidence="3" type="ORF">M2152_000590</name>
</gene>
<accession>A0ABT6KK73</accession>
<dbReference type="Proteomes" id="UP001160142">
    <property type="component" value="Unassembled WGS sequence"/>
</dbReference>
<organism evidence="3 4">
    <name type="scientific">Antiquaquibacter oligotrophicus</name>
    <dbReference type="NCBI Taxonomy" id="2880260"/>
    <lineage>
        <taxon>Bacteria</taxon>
        <taxon>Bacillati</taxon>
        <taxon>Actinomycetota</taxon>
        <taxon>Actinomycetes</taxon>
        <taxon>Micrococcales</taxon>
        <taxon>Microbacteriaceae</taxon>
        <taxon>Antiquaquibacter</taxon>
    </lineage>
</organism>
<dbReference type="InterPro" id="IPR016162">
    <property type="entry name" value="Ald_DH_N"/>
</dbReference>
<feature type="domain" description="Aldehyde dehydrogenase" evidence="2">
    <location>
        <begin position="1"/>
        <end position="110"/>
    </location>
</feature>
<dbReference type="SUPFAM" id="SSF53720">
    <property type="entry name" value="ALDH-like"/>
    <property type="match status" value="1"/>
</dbReference>
<dbReference type="InterPro" id="IPR016161">
    <property type="entry name" value="Ald_DH/histidinol_DH"/>
</dbReference>
<name>A0ABT6KK73_9MICO</name>
<proteinExistence type="predicted"/>
<dbReference type="EMBL" id="JARXVQ010000001">
    <property type="protein sequence ID" value="MDH6180408.1"/>
    <property type="molecule type" value="Genomic_DNA"/>
</dbReference>
<dbReference type="InterPro" id="IPR016163">
    <property type="entry name" value="Ald_DH_C"/>
</dbReference>
<evidence type="ECO:0000259" key="2">
    <source>
        <dbReference type="Pfam" id="PF00171"/>
    </source>
</evidence>